<accession>A0A1M5IXN3</accession>
<keyword evidence="1" id="KW-0597">Phosphoprotein</keyword>
<dbReference type="PANTHER" id="PTHR11596">
    <property type="entry name" value="ALKALINE PHOSPHATASE"/>
    <property type="match status" value="1"/>
</dbReference>
<dbReference type="OrthoDB" id="9794455at2"/>
<comment type="cofactor">
    <cofactor evidence="2">
        <name>Zn(2+)</name>
        <dbReference type="ChEBI" id="CHEBI:29105"/>
    </cofactor>
    <text evidence="2">Binds 2 Zn(2+) ions.</text>
</comment>
<dbReference type="InterPro" id="IPR017850">
    <property type="entry name" value="Alkaline_phosphatase_core_sf"/>
</dbReference>
<keyword evidence="2" id="KW-0479">Metal-binding</keyword>
<evidence type="ECO:0000313" key="3">
    <source>
        <dbReference type="EMBL" id="SHG32523.1"/>
    </source>
</evidence>
<dbReference type="Proteomes" id="UP000184368">
    <property type="component" value="Unassembled WGS sequence"/>
</dbReference>
<name>A0A1M5IXN3_9BACT</name>
<keyword evidence="2" id="KW-0862">Zinc</keyword>
<dbReference type="STRING" id="1302690.BUE76_05620"/>
<dbReference type="GO" id="GO:0046872">
    <property type="term" value="F:metal ion binding"/>
    <property type="evidence" value="ECO:0007669"/>
    <property type="project" value="UniProtKB-KW"/>
</dbReference>
<gene>
    <name evidence="3" type="ORF">SAMN05444008_1268</name>
</gene>
<dbReference type="Pfam" id="PF00245">
    <property type="entry name" value="Alk_phosphatase"/>
    <property type="match status" value="1"/>
</dbReference>
<evidence type="ECO:0000256" key="1">
    <source>
        <dbReference type="ARBA" id="ARBA00022553"/>
    </source>
</evidence>
<feature type="binding site" evidence="2">
    <location>
        <position position="44"/>
    </location>
    <ligand>
        <name>Zn(2+)</name>
        <dbReference type="ChEBI" id="CHEBI:29105"/>
        <label>2</label>
    </ligand>
</feature>
<protein>
    <submittedName>
        <fullName evidence="3">Alkaline phosphatase</fullName>
    </submittedName>
</protein>
<keyword evidence="4" id="KW-1185">Reference proteome</keyword>
<evidence type="ECO:0000313" key="4">
    <source>
        <dbReference type="Proteomes" id="UP000184368"/>
    </source>
</evidence>
<reference evidence="3 4" key="1">
    <citation type="submission" date="2016-11" db="EMBL/GenBank/DDBJ databases">
        <authorList>
            <person name="Jaros S."/>
            <person name="Januszkiewicz K."/>
            <person name="Wedrychowicz H."/>
        </authorList>
    </citation>
    <scope>NUCLEOTIDE SEQUENCE [LARGE SCALE GENOMIC DNA]</scope>
    <source>
        <strain evidence="3 4">DSM 26897</strain>
    </source>
</reference>
<proteinExistence type="predicted"/>
<dbReference type="PANTHER" id="PTHR11596:SF5">
    <property type="entry name" value="ALKALINE PHOSPHATASE"/>
    <property type="match status" value="1"/>
</dbReference>
<organism evidence="3 4">
    <name type="scientific">Cnuella takakiae</name>
    <dbReference type="NCBI Taxonomy" id="1302690"/>
    <lineage>
        <taxon>Bacteria</taxon>
        <taxon>Pseudomonadati</taxon>
        <taxon>Bacteroidota</taxon>
        <taxon>Chitinophagia</taxon>
        <taxon>Chitinophagales</taxon>
        <taxon>Chitinophagaceae</taxon>
        <taxon>Cnuella</taxon>
    </lineage>
</organism>
<dbReference type="EMBL" id="FQUO01000026">
    <property type="protein sequence ID" value="SHG32523.1"/>
    <property type="molecule type" value="Genomic_DNA"/>
</dbReference>
<evidence type="ECO:0000256" key="2">
    <source>
        <dbReference type="PIRSR" id="PIRSR601952-2"/>
    </source>
</evidence>
<sequence>MRFADQDGETLVIVTADHETGGLTLHGGDYASGYVAGLFATDDHTAAPVPVFAYGPGAQLFGGVYENTAIFHKILQALDSNLNAAKKP</sequence>
<dbReference type="Gene3D" id="3.40.720.10">
    <property type="entry name" value="Alkaline Phosphatase, subunit A"/>
    <property type="match status" value="1"/>
</dbReference>
<dbReference type="InterPro" id="IPR001952">
    <property type="entry name" value="Alkaline_phosphatase"/>
</dbReference>
<dbReference type="GO" id="GO:0004035">
    <property type="term" value="F:alkaline phosphatase activity"/>
    <property type="evidence" value="ECO:0007669"/>
    <property type="project" value="TreeGrafter"/>
</dbReference>
<dbReference type="AlphaFoldDB" id="A0A1M5IXN3"/>
<dbReference type="SUPFAM" id="SSF53649">
    <property type="entry name" value="Alkaline phosphatase-like"/>
    <property type="match status" value="1"/>
</dbReference>